<protein>
    <submittedName>
        <fullName evidence="1">Uncharacterized protein</fullName>
    </submittedName>
</protein>
<evidence type="ECO:0000313" key="1">
    <source>
        <dbReference type="EMBL" id="MDN0050083.1"/>
    </source>
</evidence>
<accession>A0ABT7X7L6</accession>
<reference evidence="1" key="1">
    <citation type="submission" date="2023-06" db="EMBL/GenBank/DDBJ databases">
        <authorList>
            <person name="Zeman M."/>
            <person name="Kubasova T."/>
            <person name="Jahodarova E."/>
            <person name="Nykrynova M."/>
            <person name="Rychlik I."/>
        </authorList>
    </citation>
    <scope>NUCLEOTIDE SEQUENCE</scope>
    <source>
        <strain evidence="1">84_SSukc20</strain>
    </source>
</reference>
<proteinExistence type="predicted"/>
<dbReference type="RefSeq" id="WP_218393144.1">
    <property type="nucleotide sequence ID" value="NZ_JAUEII010000026.1"/>
</dbReference>
<dbReference type="EMBL" id="JAUEII010000026">
    <property type="protein sequence ID" value="MDN0050083.1"/>
    <property type="molecule type" value="Genomic_DNA"/>
</dbReference>
<gene>
    <name evidence="1" type="ORF">QVO10_11910</name>
</gene>
<comment type="caution">
    <text evidence="1">The sequence shown here is derived from an EMBL/GenBank/DDBJ whole genome shotgun (WGS) entry which is preliminary data.</text>
</comment>
<sequence length="133" mass="16030">MRRIENEEFNSIRNTLLALYKDKKCPVNKYFYYCRSATPSKEYMASKLFDDFPVGLNEKILLWSYGDKYILETEVCYFIEFMKLLKIWEIDAINMNVLLVFPKSYEWLIVFGDDELEYKILEFRPLKQENSIG</sequence>
<dbReference type="Proteomes" id="UP001167871">
    <property type="component" value="Unassembled WGS sequence"/>
</dbReference>
<keyword evidence="2" id="KW-1185">Reference proteome</keyword>
<reference evidence="1" key="2">
    <citation type="submission" date="2024-05" db="EMBL/GenBank/DDBJ databases">
        <title>Identification and characterization of horizontal gene transfer across gut microbiota members of farm animals based on homology search.</title>
        <authorList>
            <person name="Schwarzerova J."/>
            <person name="Nykrynova M."/>
            <person name="Jureckova K."/>
            <person name="Cejkova D."/>
            <person name="Rychlik I."/>
        </authorList>
    </citation>
    <scope>NUCLEOTIDE SEQUENCE</scope>
    <source>
        <strain evidence="1">84_SSukc20</strain>
    </source>
</reference>
<organism evidence="1 2">
    <name type="scientific">Bacteroides gallinaceum</name>
    <dbReference type="NCBI Taxonomy" id="1462571"/>
    <lineage>
        <taxon>Bacteria</taxon>
        <taxon>Pseudomonadati</taxon>
        <taxon>Bacteroidota</taxon>
        <taxon>Bacteroidia</taxon>
        <taxon>Bacteroidales</taxon>
        <taxon>Bacteroidaceae</taxon>
        <taxon>Bacteroides</taxon>
    </lineage>
</organism>
<evidence type="ECO:0000313" key="2">
    <source>
        <dbReference type="Proteomes" id="UP001167871"/>
    </source>
</evidence>
<name>A0ABT7X7L6_9BACE</name>